<dbReference type="SUPFAM" id="SSF53448">
    <property type="entry name" value="Nucleotide-diphospho-sugar transferases"/>
    <property type="match status" value="1"/>
</dbReference>
<keyword evidence="2" id="KW-1185">Reference proteome</keyword>
<dbReference type="Proteomes" id="UP001258994">
    <property type="component" value="Chromosome"/>
</dbReference>
<evidence type="ECO:0000313" key="1">
    <source>
        <dbReference type="EMBL" id="WNC70667.1"/>
    </source>
</evidence>
<proteinExistence type="predicted"/>
<dbReference type="EMBL" id="CP134145">
    <property type="protein sequence ID" value="WNC70667.1"/>
    <property type="molecule type" value="Genomic_DNA"/>
</dbReference>
<dbReference type="RefSeq" id="WP_348389806.1">
    <property type="nucleotide sequence ID" value="NZ_CP134145.1"/>
</dbReference>
<gene>
    <name evidence="1" type="ORF">RGQ13_11055</name>
</gene>
<accession>A0ABY9TPA0</accession>
<organism evidence="1 2">
    <name type="scientific">Thalassotalea psychrophila</name>
    <dbReference type="NCBI Taxonomy" id="3065647"/>
    <lineage>
        <taxon>Bacteria</taxon>
        <taxon>Pseudomonadati</taxon>
        <taxon>Pseudomonadota</taxon>
        <taxon>Gammaproteobacteria</taxon>
        <taxon>Alteromonadales</taxon>
        <taxon>Colwelliaceae</taxon>
        <taxon>Thalassotalea</taxon>
    </lineage>
</organism>
<sequence>MTSQIQNSPPPHKTLVFSIALNGYQWLYQQHLLSHQAYAKKNNYEYVVISKPSISNLGMECCWLKLVLLKAALVNGYQSVMFVDADALINKNCPPIDEIFVDGKYLYMANGYTGRFNSGVMIAKKSEALINWLNKLILSRCQHLPSIDSTGWGENGHIIHFSKQVNFIKVLHHRWNNTFDEKLNDHIRHFSYGPMRTSKLKTLAHHVLRRSLGLLVKYVFAKQGVNHVLASDVLQLETQRVIVNYPQFQSTHKYRAIAR</sequence>
<evidence type="ECO:0000313" key="2">
    <source>
        <dbReference type="Proteomes" id="UP001258994"/>
    </source>
</evidence>
<evidence type="ECO:0008006" key="3">
    <source>
        <dbReference type="Google" id="ProtNLM"/>
    </source>
</evidence>
<name>A0ABY9TPA0_9GAMM</name>
<reference evidence="2" key="1">
    <citation type="submission" date="2023-09" db="EMBL/GenBank/DDBJ databases">
        <authorList>
            <person name="Li S."/>
            <person name="Li X."/>
            <person name="Zhang C."/>
            <person name="Zhao Z."/>
        </authorList>
    </citation>
    <scope>NUCLEOTIDE SEQUENCE [LARGE SCALE GENOMIC DNA]</scope>
    <source>
        <strain evidence="2">SQ149</strain>
    </source>
</reference>
<dbReference type="InterPro" id="IPR029044">
    <property type="entry name" value="Nucleotide-diphossugar_trans"/>
</dbReference>
<protein>
    <recommendedName>
        <fullName evidence="3">Nucleotide-diphospho-sugar transferase domain-containing protein</fullName>
    </recommendedName>
</protein>
<dbReference type="Gene3D" id="3.90.550.10">
    <property type="entry name" value="Spore Coat Polysaccharide Biosynthesis Protein SpsA, Chain A"/>
    <property type="match status" value="1"/>
</dbReference>